<reference evidence="1" key="1">
    <citation type="submission" date="2014-11" db="EMBL/GenBank/DDBJ databases">
        <authorList>
            <person name="Amaro Gonzalez C."/>
        </authorList>
    </citation>
    <scope>NUCLEOTIDE SEQUENCE</scope>
</reference>
<proteinExistence type="predicted"/>
<reference evidence="1" key="2">
    <citation type="journal article" date="2015" name="Fish Shellfish Immunol.">
        <title>Early steps in the European eel (Anguilla anguilla)-Vibrio vulnificus interaction in the gills: Role of the RtxA13 toxin.</title>
        <authorList>
            <person name="Callol A."/>
            <person name="Pajuelo D."/>
            <person name="Ebbesson L."/>
            <person name="Teles M."/>
            <person name="MacKenzie S."/>
            <person name="Amaro C."/>
        </authorList>
    </citation>
    <scope>NUCLEOTIDE SEQUENCE</scope>
</reference>
<dbReference type="EMBL" id="GBXM01040919">
    <property type="protein sequence ID" value="JAH67658.1"/>
    <property type="molecule type" value="Transcribed_RNA"/>
</dbReference>
<organism evidence="1">
    <name type="scientific">Anguilla anguilla</name>
    <name type="common">European freshwater eel</name>
    <name type="synonym">Muraena anguilla</name>
    <dbReference type="NCBI Taxonomy" id="7936"/>
    <lineage>
        <taxon>Eukaryota</taxon>
        <taxon>Metazoa</taxon>
        <taxon>Chordata</taxon>
        <taxon>Craniata</taxon>
        <taxon>Vertebrata</taxon>
        <taxon>Euteleostomi</taxon>
        <taxon>Actinopterygii</taxon>
        <taxon>Neopterygii</taxon>
        <taxon>Teleostei</taxon>
        <taxon>Anguilliformes</taxon>
        <taxon>Anguillidae</taxon>
        <taxon>Anguilla</taxon>
    </lineage>
</organism>
<accession>A0A0E9URQ9</accession>
<dbReference type="AlphaFoldDB" id="A0A0E9URQ9"/>
<evidence type="ECO:0000313" key="1">
    <source>
        <dbReference type="EMBL" id="JAH67658.1"/>
    </source>
</evidence>
<sequence length="46" mass="5154">MSVFSSVSLPTVQNRQQCGYEHNNNFTLLLPDCVCKLTGFSLISFN</sequence>
<name>A0A0E9URQ9_ANGAN</name>
<protein>
    <submittedName>
        <fullName evidence="1">Uncharacterized protein</fullName>
    </submittedName>
</protein>